<keyword evidence="1" id="KW-0812">Transmembrane</keyword>
<organism evidence="3 4">
    <name type="scientific">Paspalum notatum var. saurae</name>
    <dbReference type="NCBI Taxonomy" id="547442"/>
    <lineage>
        <taxon>Eukaryota</taxon>
        <taxon>Viridiplantae</taxon>
        <taxon>Streptophyta</taxon>
        <taxon>Embryophyta</taxon>
        <taxon>Tracheophyta</taxon>
        <taxon>Spermatophyta</taxon>
        <taxon>Magnoliopsida</taxon>
        <taxon>Liliopsida</taxon>
        <taxon>Poales</taxon>
        <taxon>Poaceae</taxon>
        <taxon>PACMAD clade</taxon>
        <taxon>Panicoideae</taxon>
        <taxon>Andropogonodae</taxon>
        <taxon>Paspaleae</taxon>
        <taxon>Paspalinae</taxon>
        <taxon>Paspalum</taxon>
    </lineage>
</organism>
<dbReference type="Proteomes" id="UP001341281">
    <property type="component" value="Chromosome 09"/>
</dbReference>
<dbReference type="InterPro" id="IPR026960">
    <property type="entry name" value="RVT-Znf"/>
</dbReference>
<dbReference type="PANTHER" id="PTHR36617">
    <property type="entry name" value="PROTEIN, PUTATIVE-RELATED"/>
    <property type="match status" value="1"/>
</dbReference>
<dbReference type="Pfam" id="PF13966">
    <property type="entry name" value="zf-RVT"/>
    <property type="match status" value="1"/>
</dbReference>
<reference evidence="3 4" key="1">
    <citation type="submission" date="2024-02" db="EMBL/GenBank/DDBJ databases">
        <title>High-quality chromosome-scale genome assembly of Pensacola bahiagrass (Paspalum notatum Flugge var. saurae).</title>
        <authorList>
            <person name="Vega J.M."/>
            <person name="Podio M."/>
            <person name="Orjuela J."/>
            <person name="Siena L.A."/>
            <person name="Pessino S.C."/>
            <person name="Combes M.C."/>
            <person name="Mariac C."/>
            <person name="Albertini E."/>
            <person name="Pupilli F."/>
            <person name="Ortiz J.P.A."/>
            <person name="Leblanc O."/>
        </authorList>
    </citation>
    <scope>NUCLEOTIDE SEQUENCE [LARGE SCALE GENOMIC DNA]</scope>
    <source>
        <strain evidence="3">R1</strain>
        <tissue evidence="3">Leaf</tissue>
    </source>
</reference>
<sequence length="232" mass="27727">MKVKDQFMDLSTFQVHNGLQIRFWEDKWLGNFTLKEQYPSLFNIARNKHSSVAHVVSTSPFNISFRRALMGDKLIKWNELVVRIDTMIKLFGALLNMDISLFNEPKRLTLDKKLWKLKLPLKIKIFVWFLTKGVFLTKDNLKKRNWNGDDDPNMRPLLCVGASAIVWSIWLCRNDCVFDRKRLYSYLQVIFIGTYWTRFWWWGIDIPWLLMPWIQDMGHRRAQDRQSTGFMG</sequence>
<keyword evidence="1" id="KW-1133">Transmembrane helix</keyword>
<protein>
    <recommendedName>
        <fullName evidence="2">Reverse transcriptase zinc-binding domain-containing protein</fullName>
    </recommendedName>
</protein>
<feature type="transmembrane region" description="Helical" evidence="1">
    <location>
        <begin position="184"/>
        <end position="203"/>
    </location>
</feature>
<evidence type="ECO:0000259" key="2">
    <source>
        <dbReference type="Pfam" id="PF13966"/>
    </source>
</evidence>
<feature type="domain" description="Reverse transcriptase zinc-binding" evidence="2">
    <location>
        <begin position="107"/>
        <end position="149"/>
    </location>
</feature>
<keyword evidence="4" id="KW-1185">Reference proteome</keyword>
<name>A0AAQ3UMM9_PASNO</name>
<evidence type="ECO:0000256" key="1">
    <source>
        <dbReference type="SAM" id="Phobius"/>
    </source>
</evidence>
<accession>A0AAQ3UMM9</accession>
<proteinExistence type="predicted"/>
<dbReference type="EMBL" id="CP144753">
    <property type="protein sequence ID" value="WVZ93022.1"/>
    <property type="molecule type" value="Genomic_DNA"/>
</dbReference>
<dbReference type="PANTHER" id="PTHR36617:SF14">
    <property type="entry name" value="REVERSE TRANSCRIPTASE ZINC-BINDING DOMAIN-CONTAINING PROTEIN"/>
    <property type="match status" value="1"/>
</dbReference>
<keyword evidence="1" id="KW-0472">Membrane</keyword>
<evidence type="ECO:0000313" key="4">
    <source>
        <dbReference type="Proteomes" id="UP001341281"/>
    </source>
</evidence>
<dbReference type="AlphaFoldDB" id="A0AAQ3UMM9"/>
<evidence type="ECO:0000313" key="3">
    <source>
        <dbReference type="EMBL" id="WVZ93022.1"/>
    </source>
</evidence>
<gene>
    <name evidence="3" type="ORF">U9M48_039045</name>
</gene>